<evidence type="ECO:0000313" key="8">
    <source>
        <dbReference type="EMBL" id="GEN59226.1"/>
    </source>
</evidence>
<comment type="caution">
    <text evidence="8">The sequence shown here is derived from an EMBL/GenBank/DDBJ whole genome shotgun (WGS) entry which is preliminary data.</text>
</comment>
<dbReference type="GO" id="GO:0003677">
    <property type="term" value="F:DNA binding"/>
    <property type="evidence" value="ECO:0007669"/>
    <property type="project" value="InterPro"/>
</dbReference>
<protein>
    <recommendedName>
        <fullName evidence="10">RNA polymerase sigma factor</fullName>
    </recommendedName>
</protein>
<dbReference type="STRING" id="1120919.GCA_000429165_01871"/>
<dbReference type="Gene3D" id="1.10.1740.10">
    <property type="match status" value="1"/>
</dbReference>
<dbReference type="EMBL" id="BJYF01000005">
    <property type="protein sequence ID" value="GEN59226.1"/>
    <property type="molecule type" value="Genomic_DNA"/>
</dbReference>
<dbReference type="Proteomes" id="UP000321635">
    <property type="component" value="Unassembled WGS sequence"/>
</dbReference>
<keyword evidence="9" id="KW-1185">Reference proteome</keyword>
<dbReference type="PANTHER" id="PTHR43133">
    <property type="entry name" value="RNA POLYMERASE ECF-TYPE SIGMA FACTO"/>
    <property type="match status" value="1"/>
</dbReference>
<keyword evidence="3" id="KW-0731">Sigma factor</keyword>
<evidence type="ECO:0000256" key="5">
    <source>
        <dbReference type="SAM" id="MobiDB-lite"/>
    </source>
</evidence>
<dbReference type="RefSeq" id="WP_084440475.1">
    <property type="nucleotide sequence ID" value="NZ_AUBI01000005.1"/>
</dbReference>
<dbReference type="InterPro" id="IPR013249">
    <property type="entry name" value="RNA_pol_sigma70_r4_t2"/>
</dbReference>
<dbReference type="GO" id="GO:0016987">
    <property type="term" value="F:sigma factor activity"/>
    <property type="evidence" value="ECO:0007669"/>
    <property type="project" value="UniProtKB-KW"/>
</dbReference>
<dbReference type="AlphaFoldDB" id="A0A511X8E1"/>
<dbReference type="InterPro" id="IPR039425">
    <property type="entry name" value="RNA_pol_sigma-70-like"/>
</dbReference>
<evidence type="ECO:0000256" key="3">
    <source>
        <dbReference type="ARBA" id="ARBA00023082"/>
    </source>
</evidence>
<reference evidence="8 9" key="1">
    <citation type="submission" date="2019-07" db="EMBL/GenBank/DDBJ databases">
        <title>Whole genome shotgun sequence of Acetobacter nitrogenifigens NBRC 105050.</title>
        <authorList>
            <person name="Hosoyama A."/>
            <person name="Uohara A."/>
            <person name="Ohji S."/>
            <person name="Ichikawa N."/>
        </authorList>
    </citation>
    <scope>NUCLEOTIDE SEQUENCE [LARGE SCALE GENOMIC DNA]</scope>
    <source>
        <strain evidence="8 9">NBRC 105050</strain>
    </source>
</reference>
<dbReference type="NCBIfam" id="TIGR02937">
    <property type="entry name" value="sigma70-ECF"/>
    <property type="match status" value="1"/>
</dbReference>
<gene>
    <name evidence="8" type="ORF">ANI02nite_11100</name>
</gene>
<dbReference type="InterPro" id="IPR007627">
    <property type="entry name" value="RNA_pol_sigma70_r2"/>
</dbReference>
<evidence type="ECO:0000313" key="9">
    <source>
        <dbReference type="Proteomes" id="UP000321635"/>
    </source>
</evidence>
<dbReference type="InterPro" id="IPR014284">
    <property type="entry name" value="RNA_pol_sigma-70_dom"/>
</dbReference>
<feature type="domain" description="RNA polymerase sigma-70 region 2" evidence="6">
    <location>
        <begin position="45"/>
        <end position="109"/>
    </location>
</feature>
<dbReference type="Pfam" id="PF08281">
    <property type="entry name" value="Sigma70_r4_2"/>
    <property type="match status" value="1"/>
</dbReference>
<organism evidence="8 9">
    <name type="scientific">Acetobacter nitrogenifigens DSM 23921 = NBRC 105050</name>
    <dbReference type="NCBI Taxonomy" id="1120919"/>
    <lineage>
        <taxon>Bacteria</taxon>
        <taxon>Pseudomonadati</taxon>
        <taxon>Pseudomonadota</taxon>
        <taxon>Alphaproteobacteria</taxon>
        <taxon>Acetobacterales</taxon>
        <taxon>Acetobacteraceae</taxon>
        <taxon>Acetobacter</taxon>
    </lineage>
</organism>
<dbReference type="Pfam" id="PF04542">
    <property type="entry name" value="Sigma70_r2"/>
    <property type="match status" value="1"/>
</dbReference>
<evidence type="ECO:0000259" key="6">
    <source>
        <dbReference type="Pfam" id="PF04542"/>
    </source>
</evidence>
<keyword evidence="2" id="KW-0805">Transcription regulation</keyword>
<dbReference type="InterPro" id="IPR013325">
    <property type="entry name" value="RNA_pol_sigma_r2"/>
</dbReference>
<proteinExistence type="inferred from homology"/>
<dbReference type="InterPro" id="IPR036388">
    <property type="entry name" value="WH-like_DNA-bd_sf"/>
</dbReference>
<dbReference type="Gene3D" id="1.10.10.10">
    <property type="entry name" value="Winged helix-like DNA-binding domain superfamily/Winged helix DNA-binding domain"/>
    <property type="match status" value="1"/>
</dbReference>
<dbReference type="GO" id="GO:0006352">
    <property type="term" value="P:DNA-templated transcription initiation"/>
    <property type="evidence" value="ECO:0007669"/>
    <property type="project" value="InterPro"/>
</dbReference>
<dbReference type="OrthoDB" id="9803470at2"/>
<evidence type="ECO:0000256" key="1">
    <source>
        <dbReference type="ARBA" id="ARBA00010641"/>
    </source>
</evidence>
<feature type="region of interest" description="Disordered" evidence="5">
    <location>
        <begin position="1"/>
        <end position="31"/>
    </location>
</feature>
<accession>A0A511X8E1</accession>
<evidence type="ECO:0008006" key="10">
    <source>
        <dbReference type="Google" id="ProtNLM"/>
    </source>
</evidence>
<evidence type="ECO:0000256" key="4">
    <source>
        <dbReference type="ARBA" id="ARBA00023163"/>
    </source>
</evidence>
<dbReference type="InterPro" id="IPR013324">
    <property type="entry name" value="RNA_pol_sigma_r3/r4-like"/>
</dbReference>
<dbReference type="SUPFAM" id="SSF88946">
    <property type="entry name" value="Sigma2 domain of RNA polymerase sigma factors"/>
    <property type="match status" value="1"/>
</dbReference>
<name>A0A511X8E1_9PROT</name>
<sequence>MAKPLTKRGGTLNERNHRRDGAFAQQSDGQTASAGEVAVRGGIVALLPDLRAFARFLCRDRVRADDLVQETVVRSIAARDQFDPATSLRAWTFTILRNLFYEQSRRRKREREVLDEYGADHVGGAAASADFSQIWDLDRMLWSLPPLMREALTLVGAHGMSYEEAAVVCGVAVGTIKARVSRARSALDQQMKNDQPSAKG</sequence>
<dbReference type="PANTHER" id="PTHR43133:SF25">
    <property type="entry name" value="RNA POLYMERASE SIGMA FACTOR RFAY-RELATED"/>
    <property type="match status" value="1"/>
</dbReference>
<comment type="similarity">
    <text evidence="1">Belongs to the sigma-70 factor family. ECF subfamily.</text>
</comment>
<keyword evidence="4" id="KW-0804">Transcription</keyword>
<evidence type="ECO:0000259" key="7">
    <source>
        <dbReference type="Pfam" id="PF08281"/>
    </source>
</evidence>
<feature type="domain" description="RNA polymerase sigma factor 70 region 4 type 2" evidence="7">
    <location>
        <begin position="136"/>
        <end position="187"/>
    </location>
</feature>
<evidence type="ECO:0000256" key="2">
    <source>
        <dbReference type="ARBA" id="ARBA00023015"/>
    </source>
</evidence>
<dbReference type="SUPFAM" id="SSF88659">
    <property type="entry name" value="Sigma3 and sigma4 domains of RNA polymerase sigma factors"/>
    <property type="match status" value="1"/>
</dbReference>